<dbReference type="InterPro" id="IPR050834">
    <property type="entry name" value="Glycosyltransf_2"/>
</dbReference>
<dbReference type="EMBL" id="CP036273">
    <property type="protein sequence ID" value="QDU23279.1"/>
    <property type="molecule type" value="Genomic_DNA"/>
</dbReference>
<evidence type="ECO:0000259" key="2">
    <source>
        <dbReference type="Pfam" id="PF00535"/>
    </source>
</evidence>
<feature type="domain" description="Glycosyltransferase 2-like" evidence="2">
    <location>
        <begin position="136"/>
        <end position="252"/>
    </location>
</feature>
<keyword evidence="3" id="KW-0808">Transferase</keyword>
<dbReference type="GO" id="GO:0016757">
    <property type="term" value="F:glycosyltransferase activity"/>
    <property type="evidence" value="ECO:0007669"/>
    <property type="project" value="UniProtKB-KW"/>
</dbReference>
<dbReference type="PANTHER" id="PTHR43685">
    <property type="entry name" value="GLYCOSYLTRANSFERASE"/>
    <property type="match status" value="1"/>
</dbReference>
<dbReference type="Gene3D" id="3.90.550.10">
    <property type="entry name" value="Spore Coat Polysaccharide Biosynthesis Protein SpsA, Chain A"/>
    <property type="match status" value="1"/>
</dbReference>
<dbReference type="KEGG" id="uli:ETAA1_52730"/>
<dbReference type="RefSeq" id="WP_145243422.1">
    <property type="nucleotide sequence ID" value="NZ_CP036273.1"/>
</dbReference>
<proteinExistence type="predicted"/>
<dbReference type="SUPFAM" id="SSF53448">
    <property type="entry name" value="Nucleotide-diphospho-sugar transferases"/>
    <property type="match status" value="1"/>
</dbReference>
<dbReference type="Pfam" id="PF00535">
    <property type="entry name" value="Glycos_transf_2"/>
    <property type="match status" value="1"/>
</dbReference>
<feature type="region of interest" description="Disordered" evidence="1">
    <location>
        <begin position="1"/>
        <end position="28"/>
    </location>
</feature>
<dbReference type="InterPro" id="IPR029044">
    <property type="entry name" value="Nucleotide-diphossugar_trans"/>
</dbReference>
<dbReference type="PANTHER" id="PTHR43685:SF2">
    <property type="entry name" value="GLYCOSYLTRANSFERASE 2-LIKE DOMAIN-CONTAINING PROTEIN"/>
    <property type="match status" value="1"/>
</dbReference>
<evidence type="ECO:0000313" key="4">
    <source>
        <dbReference type="Proteomes" id="UP000319576"/>
    </source>
</evidence>
<reference evidence="3 4" key="1">
    <citation type="submission" date="2019-02" db="EMBL/GenBank/DDBJ databases">
        <title>Deep-cultivation of Planctomycetes and their phenomic and genomic characterization uncovers novel biology.</title>
        <authorList>
            <person name="Wiegand S."/>
            <person name="Jogler M."/>
            <person name="Boedeker C."/>
            <person name="Pinto D."/>
            <person name="Vollmers J."/>
            <person name="Rivas-Marin E."/>
            <person name="Kohn T."/>
            <person name="Peeters S.H."/>
            <person name="Heuer A."/>
            <person name="Rast P."/>
            <person name="Oberbeckmann S."/>
            <person name="Bunk B."/>
            <person name="Jeske O."/>
            <person name="Meyerdierks A."/>
            <person name="Storesund J.E."/>
            <person name="Kallscheuer N."/>
            <person name="Luecker S."/>
            <person name="Lage O.M."/>
            <person name="Pohl T."/>
            <person name="Merkel B.J."/>
            <person name="Hornburger P."/>
            <person name="Mueller R.-W."/>
            <person name="Bruemmer F."/>
            <person name="Labrenz M."/>
            <person name="Spormann A.M."/>
            <person name="Op den Camp H."/>
            <person name="Overmann J."/>
            <person name="Amann R."/>
            <person name="Jetten M.S.M."/>
            <person name="Mascher T."/>
            <person name="Medema M.H."/>
            <person name="Devos D.P."/>
            <person name="Kaster A.-K."/>
            <person name="Ovreas L."/>
            <person name="Rohde M."/>
            <person name="Galperin M.Y."/>
            <person name="Jogler C."/>
        </authorList>
    </citation>
    <scope>NUCLEOTIDE SEQUENCE [LARGE SCALE GENOMIC DNA]</scope>
    <source>
        <strain evidence="3 4">ETA_A1</strain>
    </source>
</reference>
<keyword evidence="3" id="KW-0328">Glycosyltransferase</keyword>
<dbReference type="EC" id="2.4.-.-" evidence="3"/>
<accession>A0A517Y0J3</accession>
<organism evidence="3 4">
    <name type="scientific">Urbifossiella limnaea</name>
    <dbReference type="NCBI Taxonomy" id="2528023"/>
    <lineage>
        <taxon>Bacteria</taxon>
        <taxon>Pseudomonadati</taxon>
        <taxon>Planctomycetota</taxon>
        <taxon>Planctomycetia</taxon>
        <taxon>Gemmatales</taxon>
        <taxon>Gemmataceae</taxon>
        <taxon>Urbifossiella</taxon>
    </lineage>
</organism>
<evidence type="ECO:0000313" key="3">
    <source>
        <dbReference type="EMBL" id="QDU23279.1"/>
    </source>
</evidence>
<evidence type="ECO:0000256" key="1">
    <source>
        <dbReference type="SAM" id="MobiDB-lite"/>
    </source>
</evidence>
<dbReference type="InterPro" id="IPR001173">
    <property type="entry name" value="Glyco_trans_2-like"/>
</dbReference>
<gene>
    <name evidence="3" type="primary">epsE_3</name>
    <name evidence="3" type="ORF">ETAA1_52730</name>
</gene>
<protein>
    <submittedName>
        <fullName evidence="3">Glycosyltransferase EpsE</fullName>
        <ecNumber evidence="3">2.4.-.-</ecNumber>
    </submittedName>
</protein>
<dbReference type="AlphaFoldDB" id="A0A517Y0J3"/>
<sequence length="416" mass="45693">MAPDPVPPDFRVRNLYEPSPADESDRARWSLPASGRVELPSRGGLGFRAVQAKRAGLAFADAELVVRFDGAAQLDRETAERWPATLDDLERDFMERFAFENADAVIDPDGGAAALGWRWSPPPDAKPQAAAEVVTIGIAYYNLGAHLPATLASVAAQTYPTLDVVVIDDGSTDAASRATFDRMEQTYPQFRFVRQANAGIGATRNRCLELARGELFLPMDADNVARPDMVERFVTALDRNPQFAAMSCYFLAFDEKHAAPAGEYLFALRPVGGPYAAAAVRNVYGDANSMFRTAAFRAAGGYGTDRGTSCEDWEAFVRLVQAGGKVGVVPDHLFYYRHRAGGFSRVTNWYKNHQRVLRQFAKADALPPGEAAVLWAALVGFQQEAARHADARRAWRYRMADRVAGALRWVKGRGAR</sequence>
<name>A0A517Y0J3_9BACT</name>
<dbReference type="OrthoDB" id="9784574at2"/>
<dbReference type="Proteomes" id="UP000319576">
    <property type="component" value="Chromosome"/>
</dbReference>
<dbReference type="CDD" id="cd00761">
    <property type="entry name" value="Glyco_tranf_GTA_type"/>
    <property type="match status" value="1"/>
</dbReference>
<keyword evidence="4" id="KW-1185">Reference proteome</keyword>